<dbReference type="AlphaFoldDB" id="A0A1V4A5P5"/>
<reference evidence="2 3" key="1">
    <citation type="submission" date="2017-02" db="EMBL/GenBank/DDBJ databases">
        <title>Draft Genome Sequence of Streptomyces tsukubaensis F601, a Producer of the immunosuppressant tacrolimus FK506.</title>
        <authorList>
            <person name="Zong G."/>
            <person name="Zhong C."/>
            <person name="Fu J."/>
            <person name="Qin R."/>
            <person name="Cao G."/>
        </authorList>
    </citation>
    <scope>NUCLEOTIDE SEQUENCE [LARGE SCALE GENOMIC DNA]</scope>
    <source>
        <strain evidence="2 3">F601</strain>
    </source>
</reference>
<dbReference type="Pfam" id="PF00583">
    <property type="entry name" value="Acetyltransf_1"/>
    <property type="match status" value="1"/>
</dbReference>
<name>A0A1V4A5P5_9ACTN</name>
<dbReference type="Gene3D" id="3.40.630.30">
    <property type="match status" value="1"/>
</dbReference>
<dbReference type="SUPFAM" id="SSF55729">
    <property type="entry name" value="Acyl-CoA N-acyltransferases (Nat)"/>
    <property type="match status" value="1"/>
</dbReference>
<dbReference type="PROSITE" id="PS51186">
    <property type="entry name" value="GNAT"/>
    <property type="match status" value="1"/>
</dbReference>
<keyword evidence="3" id="KW-1185">Reference proteome</keyword>
<dbReference type="RefSeq" id="WP_077970136.1">
    <property type="nucleotide sequence ID" value="NZ_CP045178.1"/>
</dbReference>
<gene>
    <name evidence="2" type="ORF">B1H18_21720</name>
</gene>
<protein>
    <submittedName>
        <fullName evidence="2">N-acetyltransferase</fullName>
    </submittedName>
</protein>
<dbReference type="OrthoDB" id="9787920at2"/>
<evidence type="ECO:0000313" key="3">
    <source>
        <dbReference type="Proteomes" id="UP000190539"/>
    </source>
</evidence>
<keyword evidence="2" id="KW-0808">Transferase</keyword>
<accession>A0A1V4A5P5</accession>
<dbReference type="Proteomes" id="UP000190539">
    <property type="component" value="Unassembled WGS sequence"/>
</dbReference>
<proteinExistence type="predicted"/>
<dbReference type="STRING" id="83656.B1H18_21720"/>
<sequence length="150" mass="16938">MVSHMFRMETGVDKERRDLLRSQLRAANIEASPALRSLLGSTAESEVPLHLWLLDEEGALAGGLVAHAWAHWLHVNYLWVDGRHRGLRLGARLLAEAERRAREELGCGSARVETWDFQAPDFYRKQGYSVVCEIPGYPPGVTEFTLTKQL</sequence>
<dbReference type="GO" id="GO:0016747">
    <property type="term" value="F:acyltransferase activity, transferring groups other than amino-acyl groups"/>
    <property type="evidence" value="ECO:0007669"/>
    <property type="project" value="InterPro"/>
</dbReference>
<organism evidence="2 3">
    <name type="scientific">Streptomyces tsukubensis</name>
    <dbReference type="NCBI Taxonomy" id="83656"/>
    <lineage>
        <taxon>Bacteria</taxon>
        <taxon>Bacillati</taxon>
        <taxon>Actinomycetota</taxon>
        <taxon>Actinomycetes</taxon>
        <taxon>Kitasatosporales</taxon>
        <taxon>Streptomycetaceae</taxon>
        <taxon>Streptomyces</taxon>
    </lineage>
</organism>
<dbReference type="EMBL" id="MVFC01000020">
    <property type="protein sequence ID" value="OON75959.1"/>
    <property type="molecule type" value="Genomic_DNA"/>
</dbReference>
<evidence type="ECO:0000259" key="1">
    <source>
        <dbReference type="PROSITE" id="PS51186"/>
    </source>
</evidence>
<comment type="caution">
    <text evidence="2">The sequence shown here is derived from an EMBL/GenBank/DDBJ whole genome shotgun (WGS) entry which is preliminary data.</text>
</comment>
<dbReference type="InterPro" id="IPR016181">
    <property type="entry name" value="Acyl_CoA_acyltransferase"/>
</dbReference>
<feature type="domain" description="N-acetyltransferase" evidence="1">
    <location>
        <begin position="3"/>
        <end position="150"/>
    </location>
</feature>
<dbReference type="InterPro" id="IPR000182">
    <property type="entry name" value="GNAT_dom"/>
</dbReference>
<evidence type="ECO:0000313" key="2">
    <source>
        <dbReference type="EMBL" id="OON75959.1"/>
    </source>
</evidence>